<dbReference type="EMBL" id="LJIG01022445">
    <property type="protein sequence ID" value="KRT80575.1"/>
    <property type="molecule type" value="Genomic_DNA"/>
</dbReference>
<evidence type="ECO:0000256" key="4">
    <source>
        <dbReference type="ARBA" id="ARBA00022618"/>
    </source>
</evidence>
<evidence type="ECO:0000256" key="8">
    <source>
        <dbReference type="ARBA" id="ARBA00023328"/>
    </source>
</evidence>
<dbReference type="InterPro" id="IPR018630">
    <property type="entry name" value="Zwilch"/>
</dbReference>
<reference evidence="9 10" key="1">
    <citation type="submission" date="2015-09" db="EMBL/GenBank/DDBJ databases">
        <title>Draft genome of the scarab beetle Oryctes borbonicus.</title>
        <authorList>
            <person name="Meyer J.M."/>
            <person name="Markov G.V."/>
            <person name="Baskaran P."/>
            <person name="Herrmann M."/>
            <person name="Sommer R.J."/>
            <person name="Roedelsperger C."/>
        </authorList>
    </citation>
    <scope>NUCLEOTIDE SEQUENCE [LARGE SCALE GENOMIC DNA]</scope>
    <source>
        <strain evidence="9">OB123</strain>
        <tissue evidence="9">Whole animal</tissue>
    </source>
</reference>
<evidence type="ECO:0000256" key="3">
    <source>
        <dbReference type="ARBA" id="ARBA00022454"/>
    </source>
</evidence>
<name>A0A0T6AZF1_9SCAR</name>
<dbReference type="GO" id="GO:0051301">
    <property type="term" value="P:cell division"/>
    <property type="evidence" value="ECO:0007669"/>
    <property type="project" value="UniProtKB-KW"/>
</dbReference>
<evidence type="ECO:0000256" key="2">
    <source>
        <dbReference type="ARBA" id="ARBA00009062"/>
    </source>
</evidence>
<evidence type="ECO:0000313" key="10">
    <source>
        <dbReference type="Proteomes" id="UP000051574"/>
    </source>
</evidence>
<dbReference type="GO" id="GO:0034501">
    <property type="term" value="P:protein localization to kinetochore"/>
    <property type="evidence" value="ECO:0007669"/>
    <property type="project" value="TreeGrafter"/>
</dbReference>
<dbReference type="GO" id="GO:0007094">
    <property type="term" value="P:mitotic spindle assembly checkpoint signaling"/>
    <property type="evidence" value="ECO:0007669"/>
    <property type="project" value="TreeGrafter"/>
</dbReference>
<keyword evidence="3" id="KW-0158">Chromosome</keyword>
<dbReference type="PANTHER" id="PTHR15995">
    <property type="entry name" value="PROTEIN ZWILCH HOMOLOG"/>
    <property type="match status" value="1"/>
</dbReference>
<evidence type="ECO:0000313" key="9">
    <source>
        <dbReference type="EMBL" id="KRT80575.1"/>
    </source>
</evidence>
<protein>
    <submittedName>
        <fullName evidence="9">Uncharacterized protein</fullName>
    </submittedName>
</protein>
<dbReference type="GO" id="GO:1990423">
    <property type="term" value="C:RZZ complex"/>
    <property type="evidence" value="ECO:0007669"/>
    <property type="project" value="InterPro"/>
</dbReference>
<evidence type="ECO:0000256" key="6">
    <source>
        <dbReference type="ARBA" id="ARBA00022838"/>
    </source>
</evidence>
<keyword evidence="8" id="KW-0137">Centromere</keyword>
<sequence length="336" mass="38415">MMSLSTDLQPVYINPPSYIREITKSSENIYLFSKHVQHSSNTEDDTKQSVEDTNISLDLTGNPLPIDLSGDVSFLALEEQIWSQADNNHHPLPLETVRRLINKVNKESCHGNATVYGVCDGTDKKCTLALGAWQTDDYLSRIEICNLGCFYQSDVQISLEKMLECHYDNIGKSKCEVKSLINATYAIGGNNLRNYKISNTLPCNSCILYNVSWNTYQYKVPEFVQFAEMTLQTVIGHKESELYIFWEQFMMLKMYTVLLVKTPADLENIILSDDPKNYVTICEDICCLLQEMTGARKVILKKELKDKLDVNSLRQEDLIDKLWRILICKLCKAGFL</sequence>
<dbReference type="Proteomes" id="UP000051574">
    <property type="component" value="Unassembled WGS sequence"/>
</dbReference>
<gene>
    <name evidence="9" type="ORF">AMK59_7616</name>
</gene>
<evidence type="ECO:0000256" key="7">
    <source>
        <dbReference type="ARBA" id="ARBA00023306"/>
    </source>
</evidence>
<keyword evidence="6" id="KW-0995">Kinetochore</keyword>
<keyword evidence="10" id="KW-1185">Reference proteome</keyword>
<keyword evidence="7" id="KW-0131">Cell cycle</keyword>
<keyword evidence="5" id="KW-0498">Mitosis</keyword>
<dbReference type="AlphaFoldDB" id="A0A0T6AZF1"/>
<dbReference type="PANTHER" id="PTHR15995:SF1">
    <property type="entry name" value="PROTEIN ZWILCH HOMOLOG"/>
    <property type="match status" value="1"/>
</dbReference>
<accession>A0A0T6AZF1</accession>
<evidence type="ECO:0000256" key="1">
    <source>
        <dbReference type="ARBA" id="ARBA00004629"/>
    </source>
</evidence>
<organism evidence="9 10">
    <name type="scientific">Oryctes borbonicus</name>
    <dbReference type="NCBI Taxonomy" id="1629725"/>
    <lineage>
        <taxon>Eukaryota</taxon>
        <taxon>Metazoa</taxon>
        <taxon>Ecdysozoa</taxon>
        <taxon>Arthropoda</taxon>
        <taxon>Hexapoda</taxon>
        <taxon>Insecta</taxon>
        <taxon>Pterygota</taxon>
        <taxon>Neoptera</taxon>
        <taxon>Endopterygota</taxon>
        <taxon>Coleoptera</taxon>
        <taxon>Polyphaga</taxon>
        <taxon>Scarabaeiformia</taxon>
        <taxon>Scarabaeidae</taxon>
        <taxon>Dynastinae</taxon>
        <taxon>Oryctes</taxon>
    </lineage>
</organism>
<proteinExistence type="inferred from homology"/>
<evidence type="ECO:0000256" key="5">
    <source>
        <dbReference type="ARBA" id="ARBA00022776"/>
    </source>
</evidence>
<keyword evidence="4" id="KW-0132">Cell division</keyword>
<comment type="subcellular location">
    <subcellularLocation>
        <location evidence="1">Chromosome</location>
        <location evidence="1">Centromere</location>
        <location evidence="1">Kinetochore</location>
    </subcellularLocation>
</comment>
<dbReference type="OrthoDB" id="6779262at2759"/>
<comment type="caution">
    <text evidence="9">The sequence shown here is derived from an EMBL/GenBank/DDBJ whole genome shotgun (WGS) entry which is preliminary data.</text>
</comment>
<comment type="similarity">
    <text evidence="2">Belongs to the ZWILCH family.</text>
</comment>